<evidence type="ECO:0000313" key="3">
    <source>
        <dbReference type="Proteomes" id="UP000199205"/>
    </source>
</evidence>
<dbReference type="Proteomes" id="UP000199205">
    <property type="component" value="Unassembled WGS sequence"/>
</dbReference>
<dbReference type="PANTHER" id="PTHR46623">
    <property type="entry name" value="CARBOXYMETHYLENEBUTENOLIDASE-RELATED"/>
    <property type="match status" value="1"/>
</dbReference>
<dbReference type="SUPFAM" id="SSF53474">
    <property type="entry name" value="alpha/beta-Hydrolases"/>
    <property type="match status" value="1"/>
</dbReference>
<reference evidence="2 3" key="1">
    <citation type="submission" date="2016-08" db="EMBL/GenBank/DDBJ databases">
        <authorList>
            <person name="Seilhamer J.J."/>
        </authorList>
    </citation>
    <scope>NUCLEOTIDE SEQUENCE [LARGE SCALE GENOMIC DNA]</scope>
    <source>
        <strain evidence="2 3">P1-7</strain>
    </source>
</reference>
<dbReference type="AlphaFoldDB" id="A0A1C3U729"/>
<feature type="domain" description="Dienelactone hydrolase" evidence="1">
    <location>
        <begin position="3"/>
        <end position="187"/>
    </location>
</feature>
<evidence type="ECO:0000313" key="2">
    <source>
        <dbReference type="EMBL" id="SCB11137.1"/>
    </source>
</evidence>
<dbReference type="InterPro" id="IPR051049">
    <property type="entry name" value="Dienelactone_hydrolase-like"/>
</dbReference>
<accession>A0A1C3U729</accession>
<name>A0A1C3U729_9HYPH</name>
<dbReference type="Pfam" id="PF01738">
    <property type="entry name" value="DLH"/>
    <property type="match status" value="1"/>
</dbReference>
<keyword evidence="2" id="KW-0378">Hydrolase</keyword>
<sequence>MATVIFFHSVYGLRSLENEAVERVQAAGHKAFAPDLYEGLIARSIEEGFEFKDEIGWPTICERAEWAMAGLPASTVLAGFSMGAAVAASLWPKRPKTAGVLFLHGIAGIADNARKGLPVQLHLAEPDPFEPEEDVAAWRSAAARSGIAADIFTYPGGGHLYTDASLPDYDATAADLTWKRVISFLDAVDAQA</sequence>
<dbReference type="PANTHER" id="PTHR46623:SF6">
    <property type="entry name" value="ALPHA_BETA-HYDROLASES SUPERFAMILY PROTEIN"/>
    <property type="match status" value="1"/>
</dbReference>
<organism evidence="2 3">
    <name type="scientific">Rhizobium lusitanum</name>
    <dbReference type="NCBI Taxonomy" id="293958"/>
    <lineage>
        <taxon>Bacteria</taxon>
        <taxon>Pseudomonadati</taxon>
        <taxon>Pseudomonadota</taxon>
        <taxon>Alphaproteobacteria</taxon>
        <taxon>Hyphomicrobiales</taxon>
        <taxon>Rhizobiaceae</taxon>
        <taxon>Rhizobium/Agrobacterium group</taxon>
        <taxon>Rhizobium</taxon>
    </lineage>
</organism>
<dbReference type="OrthoDB" id="2834584at2"/>
<dbReference type="InterPro" id="IPR029058">
    <property type="entry name" value="AB_hydrolase_fold"/>
</dbReference>
<dbReference type="InterPro" id="IPR002925">
    <property type="entry name" value="Dienelactn_hydro"/>
</dbReference>
<dbReference type="GO" id="GO:0016787">
    <property type="term" value="F:hydrolase activity"/>
    <property type="evidence" value="ECO:0007669"/>
    <property type="project" value="UniProtKB-KW"/>
</dbReference>
<dbReference type="EMBL" id="FMAF01000001">
    <property type="protein sequence ID" value="SCB11137.1"/>
    <property type="molecule type" value="Genomic_DNA"/>
</dbReference>
<gene>
    <name evidence="2" type="ORF">GA0061101_101604</name>
</gene>
<proteinExistence type="predicted"/>
<protein>
    <submittedName>
        <fullName evidence="2">Dienelactone hydrolase</fullName>
    </submittedName>
</protein>
<evidence type="ECO:0000259" key="1">
    <source>
        <dbReference type="Pfam" id="PF01738"/>
    </source>
</evidence>
<dbReference type="Gene3D" id="3.40.50.1820">
    <property type="entry name" value="alpha/beta hydrolase"/>
    <property type="match status" value="1"/>
</dbReference>
<dbReference type="RefSeq" id="WP_037198958.1">
    <property type="nucleotide sequence ID" value="NZ_FMAF01000001.1"/>
</dbReference>